<reference evidence="9 10" key="1">
    <citation type="submission" date="2019-02" db="EMBL/GenBank/DDBJ databases">
        <title>Prokaryotic population dynamics and viral predation in marine succession experiment using metagenomics: the confinement effect.</title>
        <authorList>
            <person name="Haro-Moreno J.M."/>
            <person name="Rodriguez-Valera F."/>
            <person name="Lopez-Perez M."/>
        </authorList>
    </citation>
    <scope>NUCLEOTIDE SEQUENCE [LARGE SCALE GENOMIC DNA]</scope>
    <source>
        <strain evidence="9">MED-G170</strain>
    </source>
</reference>
<evidence type="ECO:0000256" key="6">
    <source>
        <dbReference type="ARBA" id="ARBA00023098"/>
    </source>
</evidence>
<comment type="similarity">
    <text evidence="8">Belongs to the short-chain dehydrogenases/reductases (SDR) family.</text>
</comment>
<dbReference type="InterPro" id="IPR020904">
    <property type="entry name" value="Sc_DH/Rdtase_CS"/>
</dbReference>
<dbReference type="PIRSF" id="PIRSF000126">
    <property type="entry name" value="11-beta-HSD1"/>
    <property type="match status" value="1"/>
</dbReference>
<dbReference type="EMBL" id="SHBP01000008">
    <property type="protein sequence ID" value="RZO19780.1"/>
    <property type="molecule type" value="Genomic_DNA"/>
</dbReference>
<sequence length="264" mass="28454">MANKIALVTGASDGIGLEFADILGARGYDLILVARREDKLNSIATSLTQEHGVNCTVIVADLSQPQAAQQLFQNTQSNNLRVDFLVNNAGLLHNGFFTELDINAQERMIAVNVLALTSLTHLYANDMSARKNGHILNVASLAGWMPIPNQNVYAATKSYVLSFTQALADELNAAENGVVVSALCPGYTATKMMDNPDQGAKLNIAPNMMMSAKEVAEQGIRDCLSGKMTIVPGMANKFTAAITHIFSKTRLTKLVGSFYRKNMG</sequence>
<keyword evidence="2" id="KW-0444">Lipid biosynthesis</keyword>
<organism evidence="9 10">
    <name type="scientific">SAR92 clade bacterium</name>
    <dbReference type="NCBI Taxonomy" id="2315479"/>
    <lineage>
        <taxon>Bacteria</taxon>
        <taxon>Pseudomonadati</taxon>
        <taxon>Pseudomonadota</taxon>
        <taxon>Gammaproteobacteria</taxon>
        <taxon>Cellvibrionales</taxon>
        <taxon>Porticoccaceae</taxon>
        <taxon>SAR92 clade</taxon>
    </lineage>
</organism>
<dbReference type="Gene3D" id="3.40.50.720">
    <property type="entry name" value="NAD(P)-binding Rossmann-like Domain"/>
    <property type="match status" value="1"/>
</dbReference>
<evidence type="ECO:0000256" key="3">
    <source>
        <dbReference type="ARBA" id="ARBA00022832"/>
    </source>
</evidence>
<comment type="pathway">
    <text evidence="1">Lipid metabolism; fatty acid biosynthesis.</text>
</comment>
<evidence type="ECO:0000313" key="9">
    <source>
        <dbReference type="EMBL" id="RZO19780.1"/>
    </source>
</evidence>
<dbReference type="InterPro" id="IPR002347">
    <property type="entry name" value="SDR_fam"/>
</dbReference>
<evidence type="ECO:0000313" key="10">
    <source>
        <dbReference type="Proteomes" id="UP000315889"/>
    </source>
</evidence>
<gene>
    <name evidence="9" type="ORF">EVB03_06510</name>
</gene>
<evidence type="ECO:0000256" key="8">
    <source>
        <dbReference type="RuleBase" id="RU000363"/>
    </source>
</evidence>
<keyword evidence="4" id="KW-0521">NADP</keyword>
<protein>
    <submittedName>
        <fullName evidence="9">SDR family oxidoreductase</fullName>
    </submittedName>
</protein>
<keyword evidence="5" id="KW-0560">Oxidoreductase</keyword>
<dbReference type="AlphaFoldDB" id="A0A520MF09"/>
<keyword evidence="3" id="KW-0276">Fatty acid metabolism</keyword>
<accession>A0A520MF09</accession>
<dbReference type="GO" id="GO:0030497">
    <property type="term" value="P:fatty acid elongation"/>
    <property type="evidence" value="ECO:0007669"/>
    <property type="project" value="TreeGrafter"/>
</dbReference>
<dbReference type="PANTHER" id="PTHR43086">
    <property type="entry name" value="VERY-LONG-CHAIN 3-OXOOACYL-COA REDUCTASE"/>
    <property type="match status" value="1"/>
</dbReference>
<keyword evidence="6" id="KW-0443">Lipid metabolism</keyword>
<name>A0A520MF09_9GAMM</name>
<evidence type="ECO:0000256" key="7">
    <source>
        <dbReference type="ARBA" id="ARBA00023160"/>
    </source>
</evidence>
<dbReference type="PRINTS" id="PR00081">
    <property type="entry name" value="GDHRDH"/>
</dbReference>
<evidence type="ECO:0000256" key="1">
    <source>
        <dbReference type="ARBA" id="ARBA00005194"/>
    </source>
</evidence>
<dbReference type="CDD" id="cd05233">
    <property type="entry name" value="SDR_c"/>
    <property type="match status" value="1"/>
</dbReference>
<dbReference type="PROSITE" id="PS00061">
    <property type="entry name" value="ADH_SHORT"/>
    <property type="match status" value="1"/>
</dbReference>
<evidence type="ECO:0000256" key="2">
    <source>
        <dbReference type="ARBA" id="ARBA00022516"/>
    </source>
</evidence>
<evidence type="ECO:0000256" key="5">
    <source>
        <dbReference type="ARBA" id="ARBA00023002"/>
    </source>
</evidence>
<dbReference type="Proteomes" id="UP000315889">
    <property type="component" value="Unassembled WGS sequence"/>
</dbReference>
<dbReference type="PANTHER" id="PTHR43086:SF2">
    <property type="entry name" value="HYDROXYSTEROID DEHYDROGENASE-LIKE PROTEIN 1"/>
    <property type="match status" value="1"/>
</dbReference>
<comment type="caution">
    <text evidence="9">The sequence shown here is derived from an EMBL/GenBank/DDBJ whole genome shotgun (WGS) entry which is preliminary data.</text>
</comment>
<proteinExistence type="inferred from homology"/>
<dbReference type="GO" id="GO:0016491">
    <property type="term" value="F:oxidoreductase activity"/>
    <property type="evidence" value="ECO:0007669"/>
    <property type="project" value="UniProtKB-KW"/>
</dbReference>
<dbReference type="SUPFAM" id="SSF51735">
    <property type="entry name" value="NAD(P)-binding Rossmann-fold domains"/>
    <property type="match status" value="1"/>
</dbReference>
<evidence type="ECO:0000256" key="4">
    <source>
        <dbReference type="ARBA" id="ARBA00022857"/>
    </source>
</evidence>
<dbReference type="PRINTS" id="PR00080">
    <property type="entry name" value="SDRFAMILY"/>
</dbReference>
<dbReference type="Pfam" id="PF00106">
    <property type="entry name" value="adh_short"/>
    <property type="match status" value="1"/>
</dbReference>
<dbReference type="InterPro" id="IPR036291">
    <property type="entry name" value="NAD(P)-bd_dom_sf"/>
</dbReference>
<keyword evidence="7" id="KW-0275">Fatty acid biosynthesis</keyword>